<comment type="similarity">
    <text evidence="1">Belongs to the SH3RF family.</text>
</comment>
<evidence type="ECO:0000256" key="5">
    <source>
        <dbReference type="ARBA" id="ARBA00022833"/>
    </source>
</evidence>
<dbReference type="SUPFAM" id="SSF50044">
    <property type="entry name" value="SH3-domain"/>
    <property type="match status" value="1"/>
</dbReference>
<evidence type="ECO:0000256" key="7">
    <source>
        <dbReference type="PROSITE-ProRule" id="PRU00175"/>
    </source>
</evidence>
<dbReference type="PROSITE" id="PS50002">
    <property type="entry name" value="SH3"/>
    <property type="match status" value="1"/>
</dbReference>
<dbReference type="EMBL" id="OU015567">
    <property type="protein sequence ID" value="CAG5113886.1"/>
    <property type="molecule type" value="Genomic_DNA"/>
</dbReference>
<dbReference type="Pfam" id="PF13920">
    <property type="entry name" value="zf-C3HC4_3"/>
    <property type="match status" value="1"/>
</dbReference>
<sequence length="201" mass="23404">MSVPQNLLELLRKEVDQFSSANEQNSSALERFDINTAYAKFDFIPRYEFELEVFQNDELEILCESKVDRDWAVVRLKAEKDRLGILPLTYIKAAERFGLTSGADFYPEIENIKDKERIWLLEAKLAQAESRIKQVEGQMHELRQQVDSYEACVVCVQPVKNGRMALSCGHTFCKDCTDHFWKERKCPVCNQRPNGLFHLHL</sequence>
<evidence type="ECO:0000256" key="1">
    <source>
        <dbReference type="ARBA" id="ARBA00008649"/>
    </source>
</evidence>
<dbReference type="InterPro" id="IPR013083">
    <property type="entry name" value="Znf_RING/FYVE/PHD"/>
</dbReference>
<evidence type="ECO:0000256" key="2">
    <source>
        <dbReference type="ARBA" id="ARBA00022443"/>
    </source>
</evidence>
<name>A0ABN7T7U3_OIKDI</name>
<keyword evidence="13" id="KW-1185">Reference proteome</keyword>
<dbReference type="PANTHER" id="PTHR45865">
    <property type="entry name" value="E3 UBIQUITIN-PROTEIN LIGASE SHPRH FAMILY MEMBER"/>
    <property type="match status" value="1"/>
</dbReference>
<evidence type="ECO:0000259" key="11">
    <source>
        <dbReference type="PROSITE" id="PS50089"/>
    </source>
</evidence>
<protein>
    <submittedName>
        <fullName evidence="12">Oidioi.mRNA.OKI2018_I69.chr2.g7976.t1.cds</fullName>
    </submittedName>
</protein>
<gene>
    <name evidence="12" type="ORF">OKIOD_LOCUS16741</name>
</gene>
<evidence type="ECO:0000256" key="4">
    <source>
        <dbReference type="ARBA" id="ARBA00022771"/>
    </source>
</evidence>
<keyword evidence="4 7" id="KW-0863">Zinc-finger</keyword>
<proteinExistence type="inferred from homology"/>
<dbReference type="SMART" id="SM00184">
    <property type="entry name" value="RING"/>
    <property type="match status" value="1"/>
</dbReference>
<dbReference type="InterPro" id="IPR036028">
    <property type="entry name" value="SH3-like_dom_sf"/>
</dbReference>
<dbReference type="InterPro" id="IPR052583">
    <property type="entry name" value="ATP-helicase/E3_Ub-Ligase"/>
</dbReference>
<evidence type="ECO:0000313" key="13">
    <source>
        <dbReference type="Proteomes" id="UP001158576"/>
    </source>
</evidence>
<keyword evidence="9" id="KW-0175">Coiled coil</keyword>
<dbReference type="InterPro" id="IPR001841">
    <property type="entry name" value="Znf_RING"/>
</dbReference>
<dbReference type="PROSITE" id="PS50089">
    <property type="entry name" value="ZF_RING_2"/>
    <property type="match status" value="1"/>
</dbReference>
<dbReference type="InterPro" id="IPR001452">
    <property type="entry name" value="SH3_domain"/>
</dbReference>
<dbReference type="PANTHER" id="PTHR45865:SF1">
    <property type="entry name" value="E3 UBIQUITIN-PROTEIN LIGASE SHPRH"/>
    <property type="match status" value="1"/>
</dbReference>
<keyword evidence="3" id="KW-0479">Metal-binding</keyword>
<dbReference type="SMART" id="SM00326">
    <property type="entry name" value="SH3"/>
    <property type="match status" value="1"/>
</dbReference>
<evidence type="ECO:0000259" key="10">
    <source>
        <dbReference type="PROSITE" id="PS50002"/>
    </source>
</evidence>
<keyword evidence="2 8" id="KW-0728">SH3 domain</keyword>
<evidence type="ECO:0000256" key="8">
    <source>
        <dbReference type="PROSITE-ProRule" id="PRU00192"/>
    </source>
</evidence>
<dbReference type="Gene3D" id="3.30.40.10">
    <property type="entry name" value="Zinc/RING finger domain, C3HC4 (zinc finger)"/>
    <property type="match status" value="1"/>
</dbReference>
<feature type="coiled-coil region" evidence="9">
    <location>
        <begin position="118"/>
        <end position="152"/>
    </location>
</feature>
<dbReference type="Gene3D" id="2.30.30.40">
    <property type="entry name" value="SH3 Domains"/>
    <property type="match status" value="1"/>
</dbReference>
<accession>A0ABN7T7U3</accession>
<evidence type="ECO:0000256" key="3">
    <source>
        <dbReference type="ARBA" id="ARBA00022723"/>
    </source>
</evidence>
<keyword evidence="5" id="KW-0862">Zinc</keyword>
<dbReference type="SUPFAM" id="SSF57850">
    <property type="entry name" value="RING/U-box"/>
    <property type="match status" value="1"/>
</dbReference>
<feature type="domain" description="SH3" evidence="10">
    <location>
        <begin position="32"/>
        <end position="96"/>
    </location>
</feature>
<evidence type="ECO:0000256" key="6">
    <source>
        <dbReference type="ARBA" id="ARBA00022843"/>
    </source>
</evidence>
<feature type="domain" description="RING-type" evidence="11">
    <location>
        <begin position="152"/>
        <end position="190"/>
    </location>
</feature>
<dbReference type="Proteomes" id="UP001158576">
    <property type="component" value="Chromosome 2"/>
</dbReference>
<keyword evidence="6" id="KW-0832">Ubl conjugation</keyword>
<evidence type="ECO:0000256" key="9">
    <source>
        <dbReference type="SAM" id="Coils"/>
    </source>
</evidence>
<reference evidence="12 13" key="1">
    <citation type="submission" date="2021-04" db="EMBL/GenBank/DDBJ databases">
        <authorList>
            <person name="Bliznina A."/>
        </authorList>
    </citation>
    <scope>NUCLEOTIDE SEQUENCE [LARGE SCALE GENOMIC DNA]</scope>
</reference>
<evidence type="ECO:0000313" key="12">
    <source>
        <dbReference type="EMBL" id="CAG5113886.1"/>
    </source>
</evidence>
<organism evidence="12 13">
    <name type="scientific">Oikopleura dioica</name>
    <name type="common">Tunicate</name>
    <dbReference type="NCBI Taxonomy" id="34765"/>
    <lineage>
        <taxon>Eukaryota</taxon>
        <taxon>Metazoa</taxon>
        <taxon>Chordata</taxon>
        <taxon>Tunicata</taxon>
        <taxon>Appendicularia</taxon>
        <taxon>Copelata</taxon>
        <taxon>Oikopleuridae</taxon>
        <taxon>Oikopleura</taxon>
    </lineage>
</organism>